<accession>A0A1Y1YUP6</accession>
<dbReference type="Proteomes" id="UP000193920">
    <property type="component" value="Unassembled WGS sequence"/>
</dbReference>
<dbReference type="Gene3D" id="3.60.21.10">
    <property type="match status" value="1"/>
</dbReference>
<sequence length="465" mass="54709">MIENINIKNNITINYNFYCFKNKNNICSYIKYEFKKIAELFSQSYNFPKTNFDVIVDNFEKINKNKYSNLTSITVDPKFVPINENLKNEIKIYPNYKELQKKIYKNKENKNKDFIILFSNLKNKLIKKSMLNFIFNYIITKELYQGFNKYENFNDIITIIEYITNNYINNINNNENVINNDNELISKNIKINEKIKYKRIIAIGDIHGDYEKLVKILSHSKLIDENNNWIGIDTILIQMGDLLDRGSDSKKILNLLIKLKKQTKIKGGKIKLLLGNHELLNLQGSFDYTVVSDILDYGNVEDRMEEFAIKKKYGKLLRTEMKTIMVIDDILFTHAGLLENFAKMGINNINKIVKNILIESPYKFDRSQNYTIFNNEILLENGPLWTRYLSLNEEKEMCDELEMVLKLTKTSKMVVGHTVQEDGKIKTKCNNKLILIDIGLSKFYGGRFGYLEILRDKKEIWAIYK</sequence>
<evidence type="ECO:0000259" key="1">
    <source>
        <dbReference type="Pfam" id="PF00149"/>
    </source>
</evidence>
<dbReference type="OrthoDB" id="5976022at2759"/>
<name>A0A1Y1YUP6_9FUNG</name>
<dbReference type="PANTHER" id="PTHR46546:SF4">
    <property type="entry name" value="SHEWANELLA-LIKE PROTEIN PHOSPHATASE 1"/>
    <property type="match status" value="1"/>
</dbReference>
<dbReference type="Pfam" id="PF00149">
    <property type="entry name" value="Metallophos"/>
    <property type="match status" value="1"/>
</dbReference>
<evidence type="ECO:0000313" key="2">
    <source>
        <dbReference type="EMBL" id="ORY01686.1"/>
    </source>
</evidence>
<proteinExistence type="predicted"/>
<keyword evidence="3" id="KW-1185">Reference proteome</keyword>
<dbReference type="EMBL" id="MCOG01000501">
    <property type="protein sequence ID" value="ORY01686.1"/>
    <property type="molecule type" value="Genomic_DNA"/>
</dbReference>
<dbReference type="PANTHER" id="PTHR46546">
    <property type="entry name" value="SHEWANELLA-LIKE PROTEIN PHOSPHATASE 1"/>
    <property type="match status" value="1"/>
</dbReference>
<dbReference type="AlphaFoldDB" id="A0A1Y1YUP6"/>
<organism evidence="2 3">
    <name type="scientific">Neocallimastix californiae</name>
    <dbReference type="NCBI Taxonomy" id="1754190"/>
    <lineage>
        <taxon>Eukaryota</taxon>
        <taxon>Fungi</taxon>
        <taxon>Fungi incertae sedis</taxon>
        <taxon>Chytridiomycota</taxon>
        <taxon>Chytridiomycota incertae sedis</taxon>
        <taxon>Neocallimastigomycetes</taxon>
        <taxon>Neocallimastigales</taxon>
        <taxon>Neocallimastigaceae</taxon>
        <taxon>Neocallimastix</taxon>
    </lineage>
</organism>
<comment type="caution">
    <text evidence="2">The sequence shown here is derived from an EMBL/GenBank/DDBJ whole genome shotgun (WGS) entry which is preliminary data.</text>
</comment>
<dbReference type="GO" id="GO:0016787">
    <property type="term" value="F:hydrolase activity"/>
    <property type="evidence" value="ECO:0007669"/>
    <property type="project" value="InterPro"/>
</dbReference>
<feature type="domain" description="Calcineurin-like phosphoesterase" evidence="1">
    <location>
        <begin position="199"/>
        <end position="419"/>
    </location>
</feature>
<dbReference type="SUPFAM" id="SSF56300">
    <property type="entry name" value="Metallo-dependent phosphatases"/>
    <property type="match status" value="1"/>
</dbReference>
<evidence type="ECO:0000313" key="3">
    <source>
        <dbReference type="Proteomes" id="UP000193920"/>
    </source>
</evidence>
<protein>
    <submittedName>
        <fullName evidence="2">Metallo-dependent phosphatase</fullName>
    </submittedName>
</protein>
<dbReference type="InterPro" id="IPR029052">
    <property type="entry name" value="Metallo-depent_PP-like"/>
</dbReference>
<reference evidence="2 3" key="1">
    <citation type="submission" date="2016-08" db="EMBL/GenBank/DDBJ databases">
        <title>A Parts List for Fungal Cellulosomes Revealed by Comparative Genomics.</title>
        <authorList>
            <consortium name="DOE Joint Genome Institute"/>
            <person name="Haitjema C.H."/>
            <person name="Gilmore S.P."/>
            <person name="Henske J.K."/>
            <person name="Solomon K.V."/>
            <person name="De Groot R."/>
            <person name="Kuo A."/>
            <person name="Mondo S.J."/>
            <person name="Salamov A.A."/>
            <person name="Labutti K."/>
            <person name="Zhao Z."/>
            <person name="Chiniquy J."/>
            <person name="Barry K."/>
            <person name="Brewer H.M."/>
            <person name="Purvine S.O."/>
            <person name="Wright A.T."/>
            <person name="Boxma B."/>
            <person name="Van Alen T."/>
            <person name="Hackstein J.H."/>
            <person name="Baker S.E."/>
            <person name="Grigoriev I.V."/>
            <person name="O'Malley M.A."/>
        </authorList>
    </citation>
    <scope>NUCLEOTIDE SEQUENCE [LARGE SCALE GENOMIC DNA]</scope>
    <source>
        <strain evidence="2 3">G1</strain>
    </source>
</reference>
<gene>
    <name evidence="2" type="ORF">LY90DRAFT_641003</name>
</gene>
<dbReference type="STRING" id="1754190.A0A1Y1YUP6"/>
<dbReference type="InterPro" id="IPR004843">
    <property type="entry name" value="Calcineurin-like_PHP"/>
</dbReference>